<keyword evidence="3" id="KW-0732">Signal</keyword>
<feature type="compositionally biased region" description="Low complexity" evidence="1">
    <location>
        <begin position="726"/>
        <end position="771"/>
    </location>
</feature>
<feature type="signal peptide" evidence="3">
    <location>
        <begin position="1"/>
        <end position="28"/>
    </location>
</feature>
<dbReference type="Pfam" id="PF18998">
    <property type="entry name" value="Flg_new_2"/>
    <property type="match status" value="1"/>
</dbReference>
<feature type="chain" id="PRO_5045216891" description="Bacterial repeat domain-containing protein" evidence="3">
    <location>
        <begin position="29"/>
        <end position="850"/>
    </location>
</feature>
<keyword evidence="2" id="KW-1133">Transmembrane helix</keyword>
<evidence type="ECO:0000256" key="3">
    <source>
        <dbReference type="SAM" id="SignalP"/>
    </source>
</evidence>
<keyword evidence="2" id="KW-0472">Membrane</keyword>
<dbReference type="EMBL" id="JBBMFA010000035">
    <property type="protein sequence ID" value="MEQ2519089.1"/>
    <property type="molecule type" value="Genomic_DNA"/>
</dbReference>
<evidence type="ECO:0000259" key="4">
    <source>
        <dbReference type="Pfam" id="PF18998"/>
    </source>
</evidence>
<evidence type="ECO:0000313" key="5">
    <source>
        <dbReference type="EMBL" id="MEQ2519089.1"/>
    </source>
</evidence>
<evidence type="ECO:0000313" key="6">
    <source>
        <dbReference type="Proteomes" id="UP001477672"/>
    </source>
</evidence>
<dbReference type="PROSITE" id="PS51257">
    <property type="entry name" value="PROKAR_LIPOPROTEIN"/>
    <property type="match status" value="1"/>
</dbReference>
<comment type="caution">
    <text evidence="5">The sequence shown here is derived from an EMBL/GenBank/DDBJ whole genome shotgun (WGS) entry which is preliminary data.</text>
</comment>
<feature type="compositionally biased region" description="Acidic residues" evidence="1">
    <location>
        <begin position="824"/>
        <end position="850"/>
    </location>
</feature>
<feature type="domain" description="Bacterial repeat" evidence="4">
    <location>
        <begin position="652"/>
        <end position="722"/>
    </location>
</feature>
<evidence type="ECO:0000256" key="1">
    <source>
        <dbReference type="SAM" id="MobiDB-lite"/>
    </source>
</evidence>
<evidence type="ECO:0000256" key="2">
    <source>
        <dbReference type="SAM" id="Phobius"/>
    </source>
</evidence>
<proteinExistence type="predicted"/>
<organism evidence="5 6">
    <name type="scientific">Ruthenibacterium intestinale</name>
    <dbReference type="NCBI Taxonomy" id="3133163"/>
    <lineage>
        <taxon>Bacteria</taxon>
        <taxon>Bacillati</taxon>
        <taxon>Bacillota</taxon>
        <taxon>Clostridia</taxon>
        <taxon>Eubacteriales</taxon>
        <taxon>Oscillospiraceae</taxon>
        <taxon>Ruthenibacterium</taxon>
    </lineage>
</organism>
<accession>A0ABV1GBD5</accession>
<feature type="region of interest" description="Disordered" evidence="1">
    <location>
        <begin position="809"/>
        <end position="850"/>
    </location>
</feature>
<dbReference type="RefSeq" id="WP_349214331.1">
    <property type="nucleotide sequence ID" value="NZ_JBBMFA010000035.1"/>
</dbReference>
<protein>
    <recommendedName>
        <fullName evidence="4">Bacterial repeat domain-containing protein</fullName>
    </recommendedName>
</protein>
<gene>
    <name evidence="5" type="ORF">WMO24_01345</name>
</gene>
<feature type="transmembrane region" description="Helical" evidence="2">
    <location>
        <begin position="783"/>
        <end position="804"/>
    </location>
</feature>
<dbReference type="Proteomes" id="UP001477672">
    <property type="component" value="Unassembled WGS sequence"/>
</dbReference>
<keyword evidence="6" id="KW-1185">Reference proteome</keyword>
<feature type="region of interest" description="Disordered" evidence="1">
    <location>
        <begin position="726"/>
        <end position="776"/>
    </location>
</feature>
<name>A0ABV1GBD5_9FIRM</name>
<keyword evidence="2" id="KW-0812">Transmembrane</keyword>
<reference evidence="5 6" key="1">
    <citation type="submission" date="2024-03" db="EMBL/GenBank/DDBJ databases">
        <title>Human intestinal bacterial collection.</title>
        <authorList>
            <person name="Pauvert C."/>
            <person name="Hitch T.C.A."/>
            <person name="Clavel T."/>
        </authorList>
    </citation>
    <scope>NUCLEOTIDE SEQUENCE [LARGE SCALE GENOMIC DNA]</scope>
    <source>
        <strain evidence="5 6">CLA-JM-H11</strain>
    </source>
</reference>
<dbReference type="InterPro" id="IPR044060">
    <property type="entry name" value="Bacterial_rp_domain"/>
</dbReference>
<sequence length="850" mass="87840">MVKSWMKKAAALAAGMMLAACLGTAAWADQPKTIQENGLSITGNTAGVQKDENGQLVISENGSYEITGTWKGSLENALADAPKAAICVADGVQAELVLKDVSISIDQADTFALAVEDGASVTCSLSGSNLLNEGADVGQKARLLLSGTGALDAGMIDGTGTFGLDASFQGVARTQEIICKKDTSGWNGILFEEEAGTVYGTPILSQNLTIDKGETLTISQNASLTVAKSVQVQNNGVVKNQGTIYNYGQWKGTQPAGNAPVTDAQIQVTLSASELTFADGLKITAVARVPAGTSNGTATFWMGEIGGQGVKLGTAEAVVSGQKATAELTVERCGADAGFTVGDTVIYVDFGAMTGEAMPGQSAGSPLRVTEITRSLPAPVVQIGTNLDLSLQTVVPSAGGGTVEYGVATENDASKVAKWQQETTFTGLTADTAYYVFARVSGDPEYCQAYSSTGPIVVPKASRTLSKPTATAKDVCRVEVSGAVPSAGSGVIEYGIATENKADKVTQWQTGTAFENLTADTTYYVFARVTGDTQYQDAISEGSSVTVKKAVRTMNAPKGKAGGADSIVLEAAAPGAGGGTVEYGVCEKNDSNAVTNWQAGTTFTGLKAGTPYYCFARVKGDARYQDAVSQCTVIFTEKAGTSTPAPSNPGTYSIEVIAGEGGTVSPTSMQAAAGSNQTFTFTPKKGYEVANVRVDVTDFGSRTSYTFENVSGPHSLTVTFRPVKAASSSSSSSSDKSSSSSSTSSSSSSSAPVVSSSTAPSSSASSDSTTAPTRNKNGKVPTILLIVIALLVAAIAAVIIVMAVRKKKSDSGYEEYEEYPRYVDEDDSDPSDEYSELDMNSDDDLDDDDR</sequence>